<dbReference type="EMBL" id="JACEFO010001762">
    <property type="protein sequence ID" value="KAF8707140.1"/>
    <property type="molecule type" value="Genomic_DNA"/>
</dbReference>
<dbReference type="PANTHER" id="PTHR43796">
    <property type="entry name" value="CARBOXYNORSPERMIDINE SYNTHASE"/>
    <property type="match status" value="1"/>
</dbReference>
<evidence type="ECO:0000313" key="3">
    <source>
        <dbReference type="Proteomes" id="UP000636709"/>
    </source>
</evidence>
<dbReference type="OrthoDB" id="10268090at2759"/>
<feature type="domain" description="Saccharopine dehydrogenase NADP binding" evidence="1">
    <location>
        <begin position="34"/>
        <end position="132"/>
    </location>
</feature>
<organism evidence="2 3">
    <name type="scientific">Digitaria exilis</name>
    <dbReference type="NCBI Taxonomy" id="1010633"/>
    <lineage>
        <taxon>Eukaryota</taxon>
        <taxon>Viridiplantae</taxon>
        <taxon>Streptophyta</taxon>
        <taxon>Embryophyta</taxon>
        <taxon>Tracheophyta</taxon>
        <taxon>Spermatophyta</taxon>
        <taxon>Magnoliopsida</taxon>
        <taxon>Liliopsida</taxon>
        <taxon>Poales</taxon>
        <taxon>Poaceae</taxon>
        <taxon>PACMAD clade</taxon>
        <taxon>Panicoideae</taxon>
        <taxon>Panicodae</taxon>
        <taxon>Paniceae</taxon>
        <taxon>Anthephorinae</taxon>
        <taxon>Digitaria</taxon>
    </lineage>
</organism>
<name>A0A835EU19_9POAL</name>
<accession>A0A835EU19</accession>
<protein>
    <recommendedName>
        <fullName evidence="1">Saccharopine dehydrogenase NADP binding domain-containing protein</fullName>
    </recommendedName>
</protein>
<proteinExistence type="predicted"/>
<dbReference type="Proteomes" id="UP000636709">
    <property type="component" value="Unassembled WGS sequence"/>
</dbReference>
<dbReference type="InterPro" id="IPR005097">
    <property type="entry name" value="Sacchrp_dh_NADP-bd"/>
</dbReference>
<dbReference type="AlphaFoldDB" id="A0A835EU19"/>
<dbReference type="Gene3D" id="3.40.50.720">
    <property type="entry name" value="NAD(P)-binding Rossmann-like Domain"/>
    <property type="match status" value="1"/>
</dbReference>
<dbReference type="PANTHER" id="PTHR43796:SF2">
    <property type="entry name" value="CARBOXYNORSPERMIDINE SYNTHASE"/>
    <property type="match status" value="1"/>
</dbReference>
<gene>
    <name evidence="2" type="ORF">HU200_030381</name>
</gene>
<comment type="caution">
    <text evidence="2">The sequence shown here is derived from an EMBL/GenBank/DDBJ whole genome shotgun (WGS) entry which is preliminary data.</text>
</comment>
<keyword evidence="3" id="KW-1185">Reference proteome</keyword>
<evidence type="ECO:0000313" key="2">
    <source>
        <dbReference type="EMBL" id="KAF8707140.1"/>
    </source>
</evidence>
<dbReference type="Pfam" id="PF03435">
    <property type="entry name" value="Sacchrp_dh_NADP"/>
    <property type="match status" value="1"/>
</dbReference>
<reference evidence="2" key="1">
    <citation type="submission" date="2020-07" db="EMBL/GenBank/DDBJ databases">
        <title>Genome sequence and genetic diversity analysis of an under-domesticated orphan crop, white fonio (Digitaria exilis).</title>
        <authorList>
            <person name="Bennetzen J.L."/>
            <person name="Chen S."/>
            <person name="Ma X."/>
            <person name="Wang X."/>
            <person name="Yssel A.E.J."/>
            <person name="Chaluvadi S.R."/>
            <person name="Johnson M."/>
            <person name="Gangashetty P."/>
            <person name="Hamidou F."/>
            <person name="Sanogo M.D."/>
            <person name="Zwaenepoel A."/>
            <person name="Wallace J."/>
            <person name="Van De Peer Y."/>
            <person name="Van Deynze A."/>
        </authorList>
    </citation>
    <scope>NUCLEOTIDE SEQUENCE</scope>
    <source>
        <tissue evidence="2">Leaves</tissue>
    </source>
</reference>
<dbReference type="InterPro" id="IPR036291">
    <property type="entry name" value="NAD(P)-bd_dom_sf"/>
</dbReference>
<dbReference type="SUPFAM" id="SSF51735">
    <property type="entry name" value="NAD(P)-binding Rossmann-fold domains"/>
    <property type="match status" value="1"/>
</dbReference>
<sequence length="465" mass="50378">MVAMGVVRACAPPAAASLSREAAAQRKSSRTARVLVLGGTGRVGGSTAAALSNLRPDLTILVGGRNREKGESLAAKLGEQSEFVQVDTRNANMLEKALQGVDLVVHTAGPFQRAEECTVLQAAISTKLGNQNTIGTLPFSEQTAYIDVCDDTDYSWRAKGFHEQAKAAGVPAITTAGIYPGVSNGTSFFLLFGTHKFPLMAAELVHGSRSENGEPERLRFFYYTAGTGGAGPTILATSFLLLGEDVIAYNKGISNFFICVPMVFLRETLSHFYLCYQLGEEIKLKPYSGALGIDFGKGVRKKNVYLLNLPEVKSAFKILGVPTVSARFGTAPVFWNWAMQAFANFLPAEFLRDRNKVQKLVESVDPLVRAIDGIAGERVSMRVDLECSNGRNTIGLFTHKKLSVSVGFATAAFALAVLEGNTQPGVWFPEEPEGIAMEARKLLLERASQGTSNFVMNKWFLFRQP</sequence>
<evidence type="ECO:0000259" key="1">
    <source>
        <dbReference type="Pfam" id="PF03435"/>
    </source>
</evidence>